<dbReference type="RefSeq" id="WP_348263561.1">
    <property type="nucleotide sequence ID" value="NZ_CP121196.1"/>
</dbReference>
<dbReference type="PANTHER" id="PTHR30069">
    <property type="entry name" value="TONB-DEPENDENT OUTER MEMBRANE RECEPTOR"/>
    <property type="match status" value="1"/>
</dbReference>
<gene>
    <name evidence="9" type="ORF">P8935_03155</name>
</gene>
<proteinExistence type="predicted"/>
<comment type="subcellular location">
    <subcellularLocation>
        <location evidence="1">Cell outer membrane</location>
        <topology evidence="1">Multi-pass membrane protein</topology>
    </subcellularLocation>
</comment>
<dbReference type="Pfam" id="PF13620">
    <property type="entry name" value="CarboxypepD_reg"/>
    <property type="match status" value="1"/>
</dbReference>
<keyword evidence="5" id="KW-0472">Membrane</keyword>
<dbReference type="Gene3D" id="2.40.170.20">
    <property type="entry name" value="TonB-dependent receptor, beta-barrel domain"/>
    <property type="match status" value="1"/>
</dbReference>
<dbReference type="SUPFAM" id="SSF56935">
    <property type="entry name" value="Porins"/>
    <property type="match status" value="1"/>
</dbReference>
<evidence type="ECO:0000259" key="8">
    <source>
        <dbReference type="Pfam" id="PF25183"/>
    </source>
</evidence>
<name>A0AAU7DJQ8_9BACT</name>
<dbReference type="Pfam" id="PF25183">
    <property type="entry name" value="OMP_b-brl_4"/>
    <property type="match status" value="1"/>
</dbReference>
<evidence type="ECO:0000256" key="2">
    <source>
        <dbReference type="ARBA" id="ARBA00022448"/>
    </source>
</evidence>
<keyword evidence="9" id="KW-0645">Protease</keyword>
<dbReference type="InterPro" id="IPR008969">
    <property type="entry name" value="CarboxyPept-like_regulatory"/>
</dbReference>
<dbReference type="Gene3D" id="2.60.40.1120">
    <property type="entry name" value="Carboxypeptidase-like, regulatory domain"/>
    <property type="match status" value="1"/>
</dbReference>
<keyword evidence="2" id="KW-0813">Transport</keyword>
<dbReference type="PANTHER" id="PTHR30069:SF46">
    <property type="entry name" value="OAR PROTEIN"/>
    <property type="match status" value="1"/>
</dbReference>
<dbReference type="GO" id="GO:0009279">
    <property type="term" value="C:cell outer membrane"/>
    <property type="evidence" value="ECO:0007669"/>
    <property type="project" value="UniProtKB-SubCell"/>
</dbReference>
<dbReference type="AlphaFoldDB" id="A0AAU7DJQ8"/>
<dbReference type="GO" id="GO:0004180">
    <property type="term" value="F:carboxypeptidase activity"/>
    <property type="evidence" value="ECO:0007669"/>
    <property type="project" value="UniProtKB-KW"/>
</dbReference>
<evidence type="ECO:0000313" key="9">
    <source>
        <dbReference type="EMBL" id="XBH18337.1"/>
    </source>
</evidence>
<feature type="chain" id="PRO_5043885008" evidence="7">
    <location>
        <begin position="33"/>
        <end position="1129"/>
    </location>
</feature>
<dbReference type="InterPro" id="IPR039426">
    <property type="entry name" value="TonB-dep_rcpt-like"/>
</dbReference>
<keyword evidence="9" id="KW-0121">Carboxypeptidase</keyword>
<dbReference type="InterPro" id="IPR036942">
    <property type="entry name" value="Beta-barrel_TonB_sf"/>
</dbReference>
<keyword evidence="3" id="KW-1134">Transmembrane beta strand</keyword>
<evidence type="ECO:0000256" key="3">
    <source>
        <dbReference type="ARBA" id="ARBA00022452"/>
    </source>
</evidence>
<evidence type="ECO:0000256" key="5">
    <source>
        <dbReference type="ARBA" id="ARBA00023136"/>
    </source>
</evidence>
<feature type="domain" description="TonB-dependent transporter Oar-like beta-barrel" evidence="8">
    <location>
        <begin position="251"/>
        <end position="1104"/>
    </location>
</feature>
<feature type="signal peptide" evidence="7">
    <location>
        <begin position="1"/>
        <end position="32"/>
    </location>
</feature>
<evidence type="ECO:0000256" key="6">
    <source>
        <dbReference type="ARBA" id="ARBA00023237"/>
    </source>
</evidence>
<dbReference type="SUPFAM" id="SSF49464">
    <property type="entry name" value="Carboxypeptidase regulatory domain-like"/>
    <property type="match status" value="1"/>
</dbReference>
<dbReference type="InterPro" id="IPR057601">
    <property type="entry name" value="Oar-like_b-barrel"/>
</dbReference>
<protein>
    <submittedName>
        <fullName evidence="9">Carboxypeptidase regulatory-like domain-containing protein</fullName>
    </submittedName>
</protein>
<sequence>MRFKKFRNATLALSLLTVAGFVANVAAPTASAQSNISGDIAGTVLDSSGAALPNAQITVTSQDKNVRNAATSDSSGNFRVALLPPGRYKVSVTANGFSTTTADATVSAGVITTLSVKLTVGQAATTVEVSAGAGEVLHTDDAQMSTSFDLQQIQTLPNPGNDLTFVAQTTPGAVMNTQGGYGNFSVNGLPGTSNTFTVNGGYEGDPYLNLNNSGATNLLLGNNDVDTVTVITNSYDAAFGGLGGAQVNEISRSGGNRWHGNATYWWNGRVMNANSYFNKQLGSPRNFDNANQWAAAIGGPLKKDKIFGFIDTEGIRVIIPVRAKAYGPSPAFQSAILGGAGTADPTLAPYGNLADNGNAAEAPVYQSIFSYYNNAKNWSSGSQDPNDPRTWIWNGQTTNFGREWLINDRVDFNLGPNDHLFVHSKVDHGVQPTQTSFLTPLFDAESPQPSYEGQLNETHTFTPYLTNQFLFAASYYRAIFTNTNATTLAASNLPFVLVPEGFASGGDWDVNLNASSWIGGADYAFPQGRNVTGYQFNDDLSLSRGKHTFKLGFTMRRDDITDYTSSEHNINFAGGENYILDEGDFAAGYSDEWAERFPQHLSEPVALYVMGAYAQDQWKPTSNLTLTLGLRAEHNSNPLCRTNCVSNFSQDFSNLPTSAATPYNQLITTGRDRAFFKQQNIALEPRFGFSFLPGGADSKTTIRGGFGMFADYFPAQIMGDLLANLPNVDRFTVLGAAYGNNITLDPSMSTSGHAAAVTSNSALQSLFSQGACYSGCGPALSLKTVTGGVFSRPTVTAVAHDVKLPTYEEWSLAVEREIVKNTVMSLNYIGNRSYHQPVSYMPNAYDGQTDPTMPGYNASLPSSRPNAALGSVTQYYSGSYSNYHGLIATLTSKLSWLTTQFNYAYGHALDTSSNGGFDSFGVNGVGQINPNSLVQNYGNADYDTRHYISANYSITVPHYGGPRALVDNWEIAGAVFHNSGYPFSVTDNTGDVVYGNAPLAKQIDNNFNHHCGGGAHTLNPCAFASHFTNSTDYGQQRRNQLYGPNYTDADMDVSKGFKVPGMEQGKLKVGVQFFNLFNHPNFQIPDSDVNDSTLGVIYTTANTPTSILGAFLGGDASPRLIQFKGTFTF</sequence>
<keyword evidence="7" id="KW-0732">Signal</keyword>
<keyword evidence="4" id="KW-0812">Transmembrane</keyword>
<evidence type="ECO:0000256" key="7">
    <source>
        <dbReference type="SAM" id="SignalP"/>
    </source>
</evidence>
<keyword evidence="9" id="KW-0378">Hydrolase</keyword>
<dbReference type="GO" id="GO:0015344">
    <property type="term" value="F:siderophore uptake transmembrane transporter activity"/>
    <property type="evidence" value="ECO:0007669"/>
    <property type="project" value="TreeGrafter"/>
</dbReference>
<evidence type="ECO:0000256" key="1">
    <source>
        <dbReference type="ARBA" id="ARBA00004571"/>
    </source>
</evidence>
<dbReference type="GO" id="GO:0044718">
    <property type="term" value="P:siderophore transmembrane transport"/>
    <property type="evidence" value="ECO:0007669"/>
    <property type="project" value="TreeGrafter"/>
</dbReference>
<reference evidence="9" key="1">
    <citation type="submission" date="2023-03" db="EMBL/GenBank/DDBJ databases">
        <title>Edaphobacter sp.</title>
        <authorList>
            <person name="Huber K.J."/>
            <person name="Papendorf J."/>
            <person name="Pilke C."/>
            <person name="Bunk B."/>
            <person name="Sproeer C."/>
            <person name="Pester M."/>
        </authorList>
    </citation>
    <scope>NUCLEOTIDE SEQUENCE</scope>
    <source>
        <strain evidence="9">DSM 110680</strain>
    </source>
</reference>
<accession>A0AAU7DJQ8</accession>
<organism evidence="9">
    <name type="scientific">Telmatobacter sp. DSM 110680</name>
    <dbReference type="NCBI Taxonomy" id="3036704"/>
    <lineage>
        <taxon>Bacteria</taxon>
        <taxon>Pseudomonadati</taxon>
        <taxon>Acidobacteriota</taxon>
        <taxon>Terriglobia</taxon>
        <taxon>Terriglobales</taxon>
        <taxon>Acidobacteriaceae</taxon>
        <taxon>Telmatobacter</taxon>
    </lineage>
</organism>
<keyword evidence="6" id="KW-0998">Cell outer membrane</keyword>
<dbReference type="EMBL" id="CP121196">
    <property type="protein sequence ID" value="XBH18337.1"/>
    <property type="molecule type" value="Genomic_DNA"/>
</dbReference>
<evidence type="ECO:0000256" key="4">
    <source>
        <dbReference type="ARBA" id="ARBA00022692"/>
    </source>
</evidence>